<dbReference type="AlphaFoldDB" id="A0A222MZJ0"/>
<dbReference type="InterPro" id="IPR010352">
    <property type="entry name" value="DUF945"/>
</dbReference>
<dbReference type="OrthoDB" id="5352924at2"/>
<evidence type="ECO:0000313" key="1">
    <source>
        <dbReference type="EMBL" id="ASQ31002.1"/>
    </source>
</evidence>
<protein>
    <submittedName>
        <fullName evidence="1">DUF945 domain protein</fullName>
    </submittedName>
</protein>
<dbReference type="Proteomes" id="UP000201169">
    <property type="component" value="Chromosome"/>
</dbReference>
<accession>A0A222MZJ0</accession>
<name>A0A222MZJ0_9BACT</name>
<keyword evidence="2" id="KW-1185">Reference proteome</keyword>
<dbReference type="RefSeq" id="WP_094325790.1">
    <property type="nucleotide sequence ID" value="NZ_CP022347.1"/>
</dbReference>
<gene>
    <name evidence="1" type="ORF">CAV_1381</name>
</gene>
<dbReference type="EMBL" id="CP022347">
    <property type="protein sequence ID" value="ASQ31002.1"/>
    <property type="molecule type" value="Genomic_DNA"/>
</dbReference>
<dbReference type="Pfam" id="PF06097">
    <property type="entry name" value="DUF945"/>
    <property type="match status" value="1"/>
</dbReference>
<reference evidence="1 2" key="1">
    <citation type="submission" date="2017-07" db="EMBL/GenBank/DDBJ databases">
        <title>Analysis of two Campylobacter avium genomes and identification of a novel hippuricase gene.</title>
        <authorList>
            <person name="Miller W.G."/>
            <person name="Chapman M.H."/>
            <person name="Yee E."/>
            <person name="Revez J."/>
            <person name="Bono J.L."/>
            <person name="Rossi M."/>
        </authorList>
    </citation>
    <scope>NUCLEOTIDE SEQUENCE [LARGE SCALE GENOMIC DNA]</scope>
    <source>
        <strain evidence="1 2">LMG 24591</strain>
    </source>
</reference>
<evidence type="ECO:0000313" key="2">
    <source>
        <dbReference type="Proteomes" id="UP000201169"/>
    </source>
</evidence>
<sequence>MKKTSILASVTIVVLLLAYFAQVYFMSEASQKAYEKLVAYKHPYYTILDSNITKGLFNSKAEFLVKINGNNILDSTDENEQSYEVIRFLKTLENIDGINLVLNTKNNVFAKNNIEILLANPSYDEKSKGDLASIKYPVSAYFDLSLSAQIKGDLTLKLADMDVKMGKESLLSQNTYLVLKDFSSNELKFGALELNSDKFIAGSKRDKIDIQKLNYVENFKQAINIAQHHDAYVLGKGFFESKGVFSLEKLSFQGVDINKLTLETQIEKNNEESFNMPFKFSIAEIANAGMNVKNVKFDLNTNNISSKWFNTISSSQSSGEFYFDLFASTSPKIELNDFSITINDANVSAKAQASFTKDATKANASVISDKKLGEIHLMFALLGFDSMFVQKDGKYVLDFIYDDSDKNNITAKLNENNISQAFKNIPYGFNNEVKSETDIFEDENLRERESEINILGDENLSDEEGIFDGEVKNPNSTN</sequence>
<proteinExistence type="predicted"/>
<organism evidence="1 2">
    <name type="scientific">Campylobacter avium LMG 24591</name>
    <dbReference type="NCBI Taxonomy" id="522484"/>
    <lineage>
        <taxon>Bacteria</taxon>
        <taxon>Pseudomonadati</taxon>
        <taxon>Campylobacterota</taxon>
        <taxon>Epsilonproteobacteria</taxon>
        <taxon>Campylobacterales</taxon>
        <taxon>Campylobacteraceae</taxon>
        <taxon>Campylobacter</taxon>
    </lineage>
</organism>
<dbReference type="KEGG" id="cavi:CAV_1381"/>